<keyword evidence="4" id="KW-1185">Reference proteome</keyword>
<dbReference type="AlphaFoldDB" id="A0ABD3M6T6"/>
<evidence type="ECO:0000256" key="2">
    <source>
        <dbReference type="SAM" id="SignalP"/>
    </source>
</evidence>
<protein>
    <submittedName>
        <fullName evidence="3">Uncharacterized protein</fullName>
    </submittedName>
</protein>
<feature type="compositionally biased region" description="Basic residues" evidence="1">
    <location>
        <begin position="29"/>
        <end position="51"/>
    </location>
</feature>
<dbReference type="Proteomes" id="UP001530293">
    <property type="component" value="Unassembled WGS sequence"/>
</dbReference>
<evidence type="ECO:0000313" key="4">
    <source>
        <dbReference type="Proteomes" id="UP001530293"/>
    </source>
</evidence>
<proteinExistence type="predicted"/>
<keyword evidence="2" id="KW-0732">Signal</keyword>
<evidence type="ECO:0000256" key="1">
    <source>
        <dbReference type="SAM" id="MobiDB-lite"/>
    </source>
</evidence>
<dbReference type="EMBL" id="JALLBG020000312">
    <property type="protein sequence ID" value="KAL3756270.1"/>
    <property type="molecule type" value="Genomic_DNA"/>
</dbReference>
<organism evidence="3 4">
    <name type="scientific">Discostella pseudostelligera</name>
    <dbReference type="NCBI Taxonomy" id="259834"/>
    <lineage>
        <taxon>Eukaryota</taxon>
        <taxon>Sar</taxon>
        <taxon>Stramenopiles</taxon>
        <taxon>Ochrophyta</taxon>
        <taxon>Bacillariophyta</taxon>
        <taxon>Coscinodiscophyceae</taxon>
        <taxon>Thalassiosirophycidae</taxon>
        <taxon>Stephanodiscales</taxon>
        <taxon>Stephanodiscaceae</taxon>
        <taxon>Discostella</taxon>
    </lineage>
</organism>
<feature type="region of interest" description="Disordered" evidence="1">
    <location>
        <begin position="28"/>
        <end position="62"/>
    </location>
</feature>
<feature type="chain" id="PRO_5044830352" evidence="2">
    <location>
        <begin position="20"/>
        <end position="284"/>
    </location>
</feature>
<feature type="signal peptide" evidence="2">
    <location>
        <begin position="1"/>
        <end position="19"/>
    </location>
</feature>
<accession>A0ABD3M6T6</accession>
<comment type="caution">
    <text evidence="3">The sequence shown here is derived from an EMBL/GenBank/DDBJ whole genome shotgun (WGS) entry which is preliminary data.</text>
</comment>
<reference evidence="3 4" key="1">
    <citation type="submission" date="2024-10" db="EMBL/GenBank/DDBJ databases">
        <title>Updated reference genomes for cyclostephanoid diatoms.</title>
        <authorList>
            <person name="Roberts W.R."/>
            <person name="Alverson A.J."/>
        </authorList>
    </citation>
    <scope>NUCLEOTIDE SEQUENCE [LARGE SCALE GENOMIC DNA]</scope>
    <source>
        <strain evidence="3 4">AJA232-27</strain>
    </source>
</reference>
<evidence type="ECO:0000313" key="3">
    <source>
        <dbReference type="EMBL" id="KAL3756270.1"/>
    </source>
</evidence>
<sequence length="284" mass="31300">MKSVLVISICLAFVVATTAIRTREEAIAKARRNGGRHERQHRNHRDRHKRQNNIDGELDTSVATETKDHRNHTHSMENKTELVAVSGQIDEVHQHNHTHQFKNATDGSGLKPTNITHAERNKKKKEKRAKAQKTMTNEGVNTTTIIPPLAENATAHHKHEGRHEYNQTIKEDDAALSNATSTAVSEVLAKNVTQESSLATATKMAVPSTSSRAGGVAANTDISWDEDPQVESVLAEVEAEFEAKKQQSEEIIGQQMMNSATTFTIGLTVVVGMAVQTFVHQLIV</sequence>
<name>A0ABD3M6T6_9STRA</name>
<gene>
    <name evidence="3" type="ORF">ACHAWU_007221</name>
</gene>